<comment type="caution">
    <text evidence="1">The sequence shown here is derived from an EMBL/GenBank/DDBJ whole genome shotgun (WGS) entry which is preliminary data.</text>
</comment>
<evidence type="ECO:0000313" key="1">
    <source>
        <dbReference type="EMBL" id="KAI0048140.1"/>
    </source>
</evidence>
<keyword evidence="2" id="KW-1185">Reference proteome</keyword>
<protein>
    <submittedName>
        <fullName evidence="1">Uncharacterized protein</fullName>
    </submittedName>
</protein>
<gene>
    <name evidence="1" type="ORF">FA95DRAFT_1115921</name>
</gene>
<dbReference type="Proteomes" id="UP000814033">
    <property type="component" value="Unassembled WGS sequence"/>
</dbReference>
<accession>A0ACB8RVP7</accession>
<sequence length="247" mass="26948">MRDGRERKKDTLTYLRSESRTGKLARAVGVTSTAPRLVRQRVGTTWTPDLGTRAEPASLLRPLGACHSDPNRVCTRGRNMHRSLGTGKMSISMCVLSLPLDPFVCLRLPTCTPERPRQRPPLRASTRRASRKTEGPRARTRASAYINPDKRQQSVACSSIPLGRNAHSSRNGCSSLEQPRSTTGSDGPLPADSGLECNARPQSPRIDDLYPKTSPGAMSEFACLGILVPKDTPGLCRTSPSETRSEK</sequence>
<reference evidence="1" key="1">
    <citation type="submission" date="2021-02" db="EMBL/GenBank/DDBJ databases">
        <authorList>
            <consortium name="DOE Joint Genome Institute"/>
            <person name="Ahrendt S."/>
            <person name="Looney B.P."/>
            <person name="Miyauchi S."/>
            <person name="Morin E."/>
            <person name="Drula E."/>
            <person name="Courty P.E."/>
            <person name="Chicoki N."/>
            <person name="Fauchery L."/>
            <person name="Kohler A."/>
            <person name="Kuo A."/>
            <person name="Labutti K."/>
            <person name="Pangilinan J."/>
            <person name="Lipzen A."/>
            <person name="Riley R."/>
            <person name="Andreopoulos W."/>
            <person name="He G."/>
            <person name="Johnson J."/>
            <person name="Barry K.W."/>
            <person name="Grigoriev I.V."/>
            <person name="Nagy L."/>
            <person name="Hibbett D."/>
            <person name="Henrissat B."/>
            <person name="Matheny P.B."/>
            <person name="Labbe J."/>
            <person name="Martin F."/>
        </authorList>
    </citation>
    <scope>NUCLEOTIDE SEQUENCE</scope>
    <source>
        <strain evidence="1">FP105234-sp</strain>
    </source>
</reference>
<reference evidence="1" key="2">
    <citation type="journal article" date="2022" name="New Phytol.">
        <title>Evolutionary transition to the ectomycorrhizal habit in the genomes of a hyperdiverse lineage of mushroom-forming fungi.</title>
        <authorList>
            <person name="Looney B."/>
            <person name="Miyauchi S."/>
            <person name="Morin E."/>
            <person name="Drula E."/>
            <person name="Courty P.E."/>
            <person name="Kohler A."/>
            <person name="Kuo A."/>
            <person name="LaButti K."/>
            <person name="Pangilinan J."/>
            <person name="Lipzen A."/>
            <person name="Riley R."/>
            <person name="Andreopoulos W."/>
            <person name="He G."/>
            <person name="Johnson J."/>
            <person name="Nolan M."/>
            <person name="Tritt A."/>
            <person name="Barry K.W."/>
            <person name="Grigoriev I.V."/>
            <person name="Nagy L.G."/>
            <person name="Hibbett D."/>
            <person name="Henrissat B."/>
            <person name="Matheny P.B."/>
            <person name="Labbe J."/>
            <person name="Martin F.M."/>
        </authorList>
    </citation>
    <scope>NUCLEOTIDE SEQUENCE</scope>
    <source>
        <strain evidence="1">FP105234-sp</strain>
    </source>
</reference>
<name>A0ACB8RVP7_9AGAM</name>
<proteinExistence type="predicted"/>
<dbReference type="EMBL" id="MU275891">
    <property type="protein sequence ID" value="KAI0048140.1"/>
    <property type="molecule type" value="Genomic_DNA"/>
</dbReference>
<evidence type="ECO:0000313" key="2">
    <source>
        <dbReference type="Proteomes" id="UP000814033"/>
    </source>
</evidence>
<organism evidence="1 2">
    <name type="scientific">Auriscalpium vulgare</name>
    <dbReference type="NCBI Taxonomy" id="40419"/>
    <lineage>
        <taxon>Eukaryota</taxon>
        <taxon>Fungi</taxon>
        <taxon>Dikarya</taxon>
        <taxon>Basidiomycota</taxon>
        <taxon>Agaricomycotina</taxon>
        <taxon>Agaricomycetes</taxon>
        <taxon>Russulales</taxon>
        <taxon>Auriscalpiaceae</taxon>
        <taxon>Auriscalpium</taxon>
    </lineage>
</organism>